<dbReference type="Proteomes" id="UP000824998">
    <property type="component" value="Unassembled WGS sequence"/>
</dbReference>
<keyword evidence="4" id="KW-1185">Reference proteome</keyword>
<evidence type="ECO:0000256" key="1">
    <source>
        <dbReference type="SAM" id="MobiDB-lite"/>
    </source>
</evidence>
<dbReference type="AlphaFoldDB" id="A0A9P8C8I2"/>
<keyword evidence="2" id="KW-0472">Membrane</keyword>
<evidence type="ECO:0000313" key="4">
    <source>
        <dbReference type="Proteomes" id="UP000824998"/>
    </source>
</evidence>
<keyword evidence="2" id="KW-0812">Transmembrane</keyword>
<comment type="caution">
    <text evidence="3">The sequence shown here is derived from an EMBL/GenBank/DDBJ whole genome shotgun (WGS) entry which is preliminary data.</text>
</comment>
<gene>
    <name evidence="3" type="ORF">BJ875DRAFT_540557</name>
</gene>
<feature type="transmembrane region" description="Helical" evidence="2">
    <location>
        <begin position="409"/>
        <end position="436"/>
    </location>
</feature>
<dbReference type="EMBL" id="MU251388">
    <property type="protein sequence ID" value="KAG9237387.1"/>
    <property type="molecule type" value="Genomic_DNA"/>
</dbReference>
<feature type="compositionally biased region" description="Low complexity" evidence="1">
    <location>
        <begin position="163"/>
        <end position="174"/>
    </location>
</feature>
<accession>A0A9P8C8I2</accession>
<evidence type="ECO:0000313" key="3">
    <source>
        <dbReference type="EMBL" id="KAG9237387.1"/>
    </source>
</evidence>
<name>A0A9P8C8I2_9HELO</name>
<dbReference type="OrthoDB" id="5428890at2759"/>
<sequence>MENATTNLGRKSHRSYHRDLFDDLSDCQLEFIEAIFGKTSDVNIREGLSLYTRQVTRHITTLSATPAMLLLCLLGKDVPSEEGILILSIMMVEEARKLDKNTSVQDISQALIRARSSKETAPFLKENTTTINDLVFASFGWASTLFLTDTDLSGESLRVHQEPPTTSTRSSNPTGRFSNPARKPIGALLVEKSLLPVIPKFSTTTALDIVPESKLLVSNLNYYALSGVGKVAIVWVDSLAEHCYFNKSRRELRLFRFPATTLHAYGRKLNPTPLLSQIVSAEAHRLGCLAQTPEEVTKDFFREVLISYRILFGSSKRSRKLFREKEKKRAGHDGLLDPILVLLAGQKNPTGINDTLSQILEQDVYHLWINLPHLGTKLMEVQDYVKEQRPRNLHAMWHDRRDTHIFHSFWVFALIGSIGIILSFMQVVISLAQLVYAARGSITKSLSLL</sequence>
<proteinExistence type="predicted"/>
<keyword evidence="2" id="KW-1133">Transmembrane helix</keyword>
<organism evidence="3 4">
    <name type="scientific">Amylocarpus encephaloides</name>
    <dbReference type="NCBI Taxonomy" id="45428"/>
    <lineage>
        <taxon>Eukaryota</taxon>
        <taxon>Fungi</taxon>
        <taxon>Dikarya</taxon>
        <taxon>Ascomycota</taxon>
        <taxon>Pezizomycotina</taxon>
        <taxon>Leotiomycetes</taxon>
        <taxon>Helotiales</taxon>
        <taxon>Helotiales incertae sedis</taxon>
        <taxon>Amylocarpus</taxon>
    </lineage>
</organism>
<reference evidence="3" key="1">
    <citation type="journal article" date="2021" name="IMA Fungus">
        <title>Genomic characterization of three marine fungi, including Emericellopsis atlantica sp. nov. with signatures of a generalist lifestyle and marine biomass degradation.</title>
        <authorList>
            <person name="Hagestad O.C."/>
            <person name="Hou L."/>
            <person name="Andersen J.H."/>
            <person name="Hansen E.H."/>
            <person name="Altermark B."/>
            <person name="Li C."/>
            <person name="Kuhnert E."/>
            <person name="Cox R.J."/>
            <person name="Crous P.W."/>
            <person name="Spatafora J.W."/>
            <person name="Lail K."/>
            <person name="Amirebrahimi M."/>
            <person name="Lipzen A."/>
            <person name="Pangilinan J."/>
            <person name="Andreopoulos W."/>
            <person name="Hayes R.D."/>
            <person name="Ng V."/>
            <person name="Grigoriev I.V."/>
            <person name="Jackson S.A."/>
            <person name="Sutton T.D.S."/>
            <person name="Dobson A.D.W."/>
            <person name="Rama T."/>
        </authorList>
    </citation>
    <scope>NUCLEOTIDE SEQUENCE</scope>
    <source>
        <strain evidence="3">TRa018bII</strain>
    </source>
</reference>
<protein>
    <submittedName>
        <fullName evidence="3">Uncharacterized protein</fullName>
    </submittedName>
</protein>
<feature type="region of interest" description="Disordered" evidence="1">
    <location>
        <begin position="157"/>
        <end position="179"/>
    </location>
</feature>
<evidence type="ECO:0000256" key="2">
    <source>
        <dbReference type="SAM" id="Phobius"/>
    </source>
</evidence>